<evidence type="ECO:0000313" key="3">
    <source>
        <dbReference type="Proteomes" id="UP000625976"/>
    </source>
</evidence>
<keyword evidence="1" id="KW-0732">Signal</keyword>
<proteinExistence type="predicted"/>
<gene>
    <name evidence="2" type="ORF">GCM10010976_12480</name>
</gene>
<dbReference type="RefSeq" id="WP_188462890.1">
    <property type="nucleotide sequence ID" value="NZ_BMFQ01000001.1"/>
</dbReference>
<reference evidence="2" key="1">
    <citation type="journal article" date="2014" name="Int. J. Syst. Evol. Microbiol.">
        <title>Complete genome sequence of Corynebacterium casei LMG S-19264T (=DSM 44701T), isolated from a smear-ripened cheese.</title>
        <authorList>
            <consortium name="US DOE Joint Genome Institute (JGI-PGF)"/>
            <person name="Walter F."/>
            <person name="Albersmeier A."/>
            <person name="Kalinowski J."/>
            <person name="Ruckert C."/>
        </authorList>
    </citation>
    <scope>NUCLEOTIDE SEQUENCE</scope>
    <source>
        <strain evidence="2">CGMCC 1.12751</strain>
    </source>
</reference>
<evidence type="ECO:0000256" key="1">
    <source>
        <dbReference type="SAM" id="SignalP"/>
    </source>
</evidence>
<keyword evidence="3" id="KW-1185">Reference proteome</keyword>
<comment type="caution">
    <text evidence="2">The sequence shown here is derived from an EMBL/GenBank/DDBJ whole genome shotgun (WGS) entry which is preliminary data.</text>
</comment>
<name>A0A917LM27_9FLAO</name>
<sequence length="206" mass="22277">MKTIQTTISKSKYVLLALLVVFSFSCSTEDGEQGPIGPAGVDGTNGENGNANVQNFMFNSPSWNTIGSGLYIDLTGIITDDILENDVLLTFVKFSVIDLVSSIPGSVYVNGYRNYPVLFGNSTSTEPGPYVMAVISMEMDGSFTPNANLEPVDWVKLIIIESSNTTTSNGNGRVMSGKETVLQELKDAGVNKDNYEEVCDYYGIAY</sequence>
<dbReference type="PROSITE" id="PS51257">
    <property type="entry name" value="PROKAR_LIPOPROTEIN"/>
    <property type="match status" value="1"/>
</dbReference>
<dbReference type="AlphaFoldDB" id="A0A917LM27"/>
<evidence type="ECO:0008006" key="4">
    <source>
        <dbReference type="Google" id="ProtNLM"/>
    </source>
</evidence>
<feature type="signal peptide" evidence="1">
    <location>
        <begin position="1"/>
        <end position="28"/>
    </location>
</feature>
<organism evidence="2 3">
    <name type="scientific">Bizionia arctica</name>
    <dbReference type="NCBI Taxonomy" id="1495645"/>
    <lineage>
        <taxon>Bacteria</taxon>
        <taxon>Pseudomonadati</taxon>
        <taxon>Bacteroidota</taxon>
        <taxon>Flavobacteriia</taxon>
        <taxon>Flavobacteriales</taxon>
        <taxon>Flavobacteriaceae</taxon>
        <taxon>Bizionia</taxon>
    </lineage>
</organism>
<dbReference type="EMBL" id="BMFQ01000001">
    <property type="protein sequence ID" value="GGG42442.1"/>
    <property type="molecule type" value="Genomic_DNA"/>
</dbReference>
<evidence type="ECO:0000313" key="2">
    <source>
        <dbReference type="EMBL" id="GGG42442.1"/>
    </source>
</evidence>
<protein>
    <recommendedName>
        <fullName evidence="4">Collagen-like protein</fullName>
    </recommendedName>
</protein>
<dbReference type="Proteomes" id="UP000625976">
    <property type="component" value="Unassembled WGS sequence"/>
</dbReference>
<reference evidence="2" key="2">
    <citation type="submission" date="2020-09" db="EMBL/GenBank/DDBJ databases">
        <authorList>
            <person name="Sun Q."/>
            <person name="Zhou Y."/>
        </authorList>
    </citation>
    <scope>NUCLEOTIDE SEQUENCE</scope>
    <source>
        <strain evidence="2">CGMCC 1.12751</strain>
    </source>
</reference>
<accession>A0A917LM27</accession>
<feature type="chain" id="PRO_5037271941" description="Collagen-like protein" evidence="1">
    <location>
        <begin position="29"/>
        <end position="206"/>
    </location>
</feature>